<dbReference type="OrthoDB" id="8909229at2"/>
<dbReference type="GO" id="GO:0071973">
    <property type="term" value="P:bacterial-type flagellum-dependent cell motility"/>
    <property type="evidence" value="ECO:0007669"/>
    <property type="project" value="InterPro"/>
</dbReference>
<name>A0A2P6AS54_9GAMM</name>
<dbReference type="Pfam" id="PF02049">
    <property type="entry name" value="FliE"/>
    <property type="match status" value="1"/>
</dbReference>
<dbReference type="GO" id="GO:0009425">
    <property type="term" value="C:bacterial-type flagellum basal body"/>
    <property type="evidence" value="ECO:0007669"/>
    <property type="project" value="UniProtKB-SubCell"/>
</dbReference>
<dbReference type="PANTHER" id="PTHR34653">
    <property type="match status" value="1"/>
</dbReference>
<evidence type="ECO:0000256" key="3">
    <source>
        <dbReference type="ARBA" id="ARBA00018024"/>
    </source>
</evidence>
<evidence type="ECO:0000256" key="5">
    <source>
        <dbReference type="HAMAP-Rule" id="MF_00724"/>
    </source>
</evidence>
<keyword evidence="6" id="KW-0282">Flagellum</keyword>
<dbReference type="PANTHER" id="PTHR34653:SF1">
    <property type="entry name" value="FLAGELLAR HOOK-BASAL BODY COMPLEX PROTEIN FLIE"/>
    <property type="match status" value="1"/>
</dbReference>
<dbReference type="AlphaFoldDB" id="A0A2P6AS54"/>
<dbReference type="InterPro" id="IPR001624">
    <property type="entry name" value="FliE"/>
</dbReference>
<protein>
    <recommendedName>
        <fullName evidence="3 5">Flagellar hook-basal body complex protein FliE</fullName>
    </recommendedName>
</protein>
<dbReference type="GO" id="GO:0005198">
    <property type="term" value="F:structural molecule activity"/>
    <property type="evidence" value="ECO:0007669"/>
    <property type="project" value="UniProtKB-UniRule"/>
</dbReference>
<evidence type="ECO:0000256" key="4">
    <source>
        <dbReference type="ARBA" id="ARBA00023143"/>
    </source>
</evidence>
<proteinExistence type="inferred from homology"/>
<dbReference type="RefSeq" id="WP_105192506.1">
    <property type="nucleotide sequence ID" value="NZ_PTQZ01000137.1"/>
</dbReference>
<keyword evidence="4 5" id="KW-0975">Bacterial flagellum</keyword>
<accession>A0A2P6AS54</accession>
<dbReference type="GO" id="GO:0003774">
    <property type="term" value="F:cytoskeletal motor activity"/>
    <property type="evidence" value="ECO:0007669"/>
    <property type="project" value="InterPro"/>
</dbReference>
<evidence type="ECO:0000313" key="6">
    <source>
        <dbReference type="EMBL" id="PQA40721.1"/>
    </source>
</evidence>
<evidence type="ECO:0000256" key="1">
    <source>
        <dbReference type="ARBA" id="ARBA00004117"/>
    </source>
</evidence>
<dbReference type="NCBIfam" id="TIGR00205">
    <property type="entry name" value="fliE"/>
    <property type="match status" value="1"/>
</dbReference>
<comment type="subcellular location">
    <subcellularLocation>
        <location evidence="1 5">Bacterial flagellum basal body</location>
    </subcellularLocation>
</comment>
<gene>
    <name evidence="5" type="primary">fliE</name>
    <name evidence="6" type="ORF">C5O18_06405</name>
</gene>
<comment type="caution">
    <text evidence="6">The sequence shown here is derived from an EMBL/GenBank/DDBJ whole genome shotgun (WGS) entry which is preliminary data.</text>
</comment>
<dbReference type="Proteomes" id="UP000243900">
    <property type="component" value="Unassembled WGS sequence"/>
</dbReference>
<organism evidence="6 7">
    <name type="scientific">Amnimonas aquatica</name>
    <dbReference type="NCBI Taxonomy" id="2094561"/>
    <lineage>
        <taxon>Bacteria</taxon>
        <taxon>Pseudomonadati</taxon>
        <taxon>Pseudomonadota</taxon>
        <taxon>Gammaproteobacteria</taxon>
        <taxon>Moraxellales</taxon>
        <taxon>Moraxellaceae</taxon>
        <taxon>Amnimonas</taxon>
    </lineage>
</organism>
<evidence type="ECO:0000313" key="7">
    <source>
        <dbReference type="Proteomes" id="UP000243900"/>
    </source>
</evidence>
<evidence type="ECO:0000256" key="2">
    <source>
        <dbReference type="ARBA" id="ARBA00009272"/>
    </source>
</evidence>
<keyword evidence="6" id="KW-0969">Cilium</keyword>
<dbReference type="PRINTS" id="PR01006">
    <property type="entry name" value="FLGHOOKFLIE"/>
</dbReference>
<dbReference type="EMBL" id="PTQZ01000137">
    <property type="protein sequence ID" value="PQA40721.1"/>
    <property type="molecule type" value="Genomic_DNA"/>
</dbReference>
<keyword evidence="7" id="KW-1185">Reference proteome</keyword>
<comment type="similarity">
    <text evidence="2 5">Belongs to the FliE family.</text>
</comment>
<sequence length="121" mass="12882">MTSVSGVDQILSQIRAIRQQTAAPEIAAPGALPRPDAVRAPGETVAAPGSFDSLLKASVQAVNETQQSAGAMATAWERGDSEVSLTQVMVSLQKADVSFKAMMEVRNKMVDAYQEVMRMSI</sequence>
<dbReference type="HAMAP" id="MF_00724">
    <property type="entry name" value="FliE"/>
    <property type="match status" value="1"/>
</dbReference>
<reference evidence="7" key="1">
    <citation type="submission" date="2018-02" db="EMBL/GenBank/DDBJ databases">
        <title>Genome sequencing of Solimonas sp. HR-BB.</title>
        <authorList>
            <person name="Lee Y."/>
            <person name="Jeon C.O."/>
        </authorList>
    </citation>
    <scope>NUCLEOTIDE SEQUENCE [LARGE SCALE GENOMIC DNA]</scope>
    <source>
        <strain evidence="7">HR-E</strain>
    </source>
</reference>
<keyword evidence="6" id="KW-0966">Cell projection</keyword>